<organism evidence="1 2">
    <name type="scientific">Corynespora cassiicola Philippines</name>
    <dbReference type="NCBI Taxonomy" id="1448308"/>
    <lineage>
        <taxon>Eukaryota</taxon>
        <taxon>Fungi</taxon>
        <taxon>Dikarya</taxon>
        <taxon>Ascomycota</taxon>
        <taxon>Pezizomycotina</taxon>
        <taxon>Dothideomycetes</taxon>
        <taxon>Pleosporomycetidae</taxon>
        <taxon>Pleosporales</taxon>
        <taxon>Corynesporascaceae</taxon>
        <taxon>Corynespora</taxon>
    </lineage>
</organism>
<feature type="non-terminal residue" evidence="1">
    <location>
        <position position="147"/>
    </location>
</feature>
<dbReference type="AlphaFoldDB" id="A0A2T2N041"/>
<evidence type="ECO:0000313" key="1">
    <source>
        <dbReference type="EMBL" id="PSN58636.1"/>
    </source>
</evidence>
<protein>
    <submittedName>
        <fullName evidence="1">Uncharacterized protein</fullName>
    </submittedName>
</protein>
<sequence>AFLQCELLARLMGYLFPKREPVVDDIASFNHLDRLWTENQWAFQNILDPFPAPRRYVFQAWIEERRRISRLQPTMDNLLDRTTEDKVERLLALNHLRTMWLQWRALDTRDDRSALSAEERLCKVMATLTKTEGTEDLFREGLTDLNK</sequence>
<gene>
    <name evidence="1" type="ORF">BS50DRAFT_447363</name>
</gene>
<dbReference type="OrthoDB" id="3796606at2759"/>
<reference evidence="1 2" key="1">
    <citation type="journal article" date="2018" name="Front. Microbiol.">
        <title>Genome-Wide Analysis of Corynespora cassiicola Leaf Fall Disease Putative Effectors.</title>
        <authorList>
            <person name="Lopez D."/>
            <person name="Ribeiro S."/>
            <person name="Label P."/>
            <person name="Fumanal B."/>
            <person name="Venisse J.S."/>
            <person name="Kohler A."/>
            <person name="de Oliveira R.R."/>
            <person name="Labutti K."/>
            <person name="Lipzen A."/>
            <person name="Lail K."/>
            <person name="Bauer D."/>
            <person name="Ohm R.A."/>
            <person name="Barry K.W."/>
            <person name="Spatafora J."/>
            <person name="Grigoriev I.V."/>
            <person name="Martin F.M."/>
            <person name="Pujade-Renaud V."/>
        </authorList>
    </citation>
    <scope>NUCLEOTIDE SEQUENCE [LARGE SCALE GENOMIC DNA]</scope>
    <source>
        <strain evidence="1 2">Philippines</strain>
    </source>
</reference>
<dbReference type="Proteomes" id="UP000240883">
    <property type="component" value="Unassembled WGS sequence"/>
</dbReference>
<dbReference type="EMBL" id="KZ678236">
    <property type="protein sequence ID" value="PSN58636.1"/>
    <property type="molecule type" value="Genomic_DNA"/>
</dbReference>
<accession>A0A2T2N041</accession>
<proteinExistence type="predicted"/>
<name>A0A2T2N041_CORCC</name>
<keyword evidence="2" id="KW-1185">Reference proteome</keyword>
<evidence type="ECO:0000313" key="2">
    <source>
        <dbReference type="Proteomes" id="UP000240883"/>
    </source>
</evidence>
<feature type="non-terminal residue" evidence="1">
    <location>
        <position position="1"/>
    </location>
</feature>